<dbReference type="Gene3D" id="1.25.40.20">
    <property type="entry name" value="Ankyrin repeat-containing domain"/>
    <property type="match status" value="3"/>
</dbReference>
<comment type="caution">
    <text evidence="4">The sequence shown here is derived from an EMBL/GenBank/DDBJ whole genome shotgun (WGS) entry which is preliminary data.</text>
</comment>
<dbReference type="SUPFAM" id="SSF48403">
    <property type="entry name" value="Ankyrin repeat"/>
    <property type="match status" value="1"/>
</dbReference>
<organism evidence="4 5">
    <name type="scientific">Trichogramma kaykai</name>
    <dbReference type="NCBI Taxonomy" id="54128"/>
    <lineage>
        <taxon>Eukaryota</taxon>
        <taxon>Metazoa</taxon>
        <taxon>Ecdysozoa</taxon>
        <taxon>Arthropoda</taxon>
        <taxon>Hexapoda</taxon>
        <taxon>Insecta</taxon>
        <taxon>Pterygota</taxon>
        <taxon>Neoptera</taxon>
        <taxon>Endopterygota</taxon>
        <taxon>Hymenoptera</taxon>
        <taxon>Apocrita</taxon>
        <taxon>Proctotrupomorpha</taxon>
        <taxon>Chalcidoidea</taxon>
        <taxon>Trichogrammatidae</taxon>
        <taxon>Trichogramma</taxon>
    </lineage>
</organism>
<evidence type="ECO:0000256" key="1">
    <source>
        <dbReference type="ARBA" id="ARBA00022737"/>
    </source>
</evidence>
<feature type="repeat" description="ANK" evidence="3">
    <location>
        <begin position="297"/>
        <end position="329"/>
    </location>
</feature>
<dbReference type="PROSITE" id="PS50297">
    <property type="entry name" value="ANK_REP_REGION"/>
    <property type="match status" value="6"/>
</dbReference>
<feature type="repeat" description="ANK" evidence="3">
    <location>
        <begin position="446"/>
        <end position="478"/>
    </location>
</feature>
<reference evidence="4 5" key="1">
    <citation type="journal article" date="2024" name="bioRxiv">
        <title>A reference genome for Trichogramma kaykai: A tiny desert-dwelling parasitoid wasp with competing sex-ratio distorters.</title>
        <authorList>
            <person name="Culotta J."/>
            <person name="Lindsey A.R."/>
        </authorList>
    </citation>
    <scope>NUCLEOTIDE SEQUENCE [LARGE SCALE GENOMIC DNA]</scope>
    <source>
        <strain evidence="4 5">KSX58</strain>
    </source>
</reference>
<feature type="repeat" description="ANK" evidence="3">
    <location>
        <begin position="519"/>
        <end position="547"/>
    </location>
</feature>
<dbReference type="InterPro" id="IPR036770">
    <property type="entry name" value="Ankyrin_rpt-contain_sf"/>
</dbReference>
<evidence type="ECO:0000256" key="2">
    <source>
        <dbReference type="ARBA" id="ARBA00023043"/>
    </source>
</evidence>
<dbReference type="Pfam" id="PF12796">
    <property type="entry name" value="Ank_2"/>
    <property type="match status" value="3"/>
</dbReference>
<feature type="repeat" description="ANK" evidence="3">
    <location>
        <begin position="372"/>
        <end position="404"/>
    </location>
</feature>
<dbReference type="PANTHER" id="PTHR24198:SF165">
    <property type="entry name" value="ANKYRIN REPEAT-CONTAINING PROTEIN-RELATED"/>
    <property type="match status" value="1"/>
</dbReference>
<dbReference type="EMBL" id="JBJJXI010000146">
    <property type="protein sequence ID" value="KAL3386534.1"/>
    <property type="molecule type" value="Genomic_DNA"/>
</dbReference>
<feature type="repeat" description="ANK" evidence="3">
    <location>
        <begin position="74"/>
        <end position="106"/>
    </location>
</feature>
<dbReference type="SMART" id="SM00248">
    <property type="entry name" value="ANK"/>
    <property type="match status" value="11"/>
</dbReference>
<feature type="repeat" description="ANK" evidence="3">
    <location>
        <begin position="149"/>
        <end position="181"/>
    </location>
</feature>
<evidence type="ECO:0000313" key="4">
    <source>
        <dbReference type="EMBL" id="KAL3386534.1"/>
    </source>
</evidence>
<dbReference type="AlphaFoldDB" id="A0ABD2W0G5"/>
<dbReference type="PANTHER" id="PTHR24198">
    <property type="entry name" value="ANKYRIN REPEAT AND PROTEIN KINASE DOMAIN-CONTAINING PROTEIN"/>
    <property type="match status" value="1"/>
</dbReference>
<dbReference type="PROSITE" id="PS50088">
    <property type="entry name" value="ANK_REPEAT"/>
    <property type="match status" value="7"/>
</dbReference>
<proteinExistence type="predicted"/>
<evidence type="ECO:0000313" key="5">
    <source>
        <dbReference type="Proteomes" id="UP001627154"/>
    </source>
</evidence>
<name>A0ABD2W0G5_9HYME</name>
<dbReference type="InterPro" id="IPR002110">
    <property type="entry name" value="Ankyrin_rpt"/>
</dbReference>
<dbReference type="Proteomes" id="UP001627154">
    <property type="component" value="Unassembled WGS sequence"/>
</dbReference>
<dbReference type="PRINTS" id="PR01415">
    <property type="entry name" value="ANKYRIN"/>
</dbReference>
<feature type="repeat" description="ANK" evidence="3">
    <location>
        <begin position="223"/>
        <end position="255"/>
    </location>
</feature>
<accession>A0ABD2W0G5</accession>
<keyword evidence="2 3" id="KW-0040">ANK repeat</keyword>
<gene>
    <name evidence="4" type="ORF">TKK_018035</name>
</gene>
<keyword evidence="5" id="KW-1185">Reference proteome</keyword>
<sequence>MDNYNVMPNLGESLLDYDMWVRKLFENFESFDLNGVDDKDIVAFFYMACVIGRKDVVEKILKSGQDPDLVVQKSINPPLHLAVIHNRREVAEILLKYGADPQVKNINGLLPLQVICKDARKDCYEWVKMLFVLGNAKYQPLEIHDRTMMGNTPLHHALIHKKKELAELLLENGANPNYANRDEDTSLHIVCKIGSDPYDLAKMLFERSDKKYQPLDINAQNEFGQTPLHLALTNGHMRLAGLLLRNGSDPNSANRWGSTPLHTVCMRNNDDDELAGMLLELSDGKYHSVNIDPRNHKGQTPLHLALLNENQRVTELLLRAGADPNIVNEDRTHPLHIICKTFWYVDMIELFFKISEDVDQSRVVEVDARDKFGNTPLHLALRDWKSRDAASLLRRGAGPNWTNAEGSTPLHMICENPKIKTSFGKTFFEINDANHKTVQVDANDNRGNTPLHLAIRGGNKMCIELLLRKGADPNLADAQGLTLLLIICDKQYDGGLVRILFDVSDDRDRTVQIDVVDKNGRTPLQLAVQNLLPYVVDAIVDHGADLSNYVFPTNYFIERFNPEKNKSCKFKLELACGLVAIIDHFDNRGYEFYRSEVLAIVKCFADYGLFEKSSDLQKWYDDKQFAKWAKDTKIFPKMEESLRNNRLAQEA</sequence>
<evidence type="ECO:0000256" key="3">
    <source>
        <dbReference type="PROSITE-ProRule" id="PRU00023"/>
    </source>
</evidence>
<protein>
    <submittedName>
        <fullName evidence="4">Uncharacterized protein</fullName>
    </submittedName>
</protein>
<keyword evidence="1" id="KW-0677">Repeat</keyword>